<feature type="region of interest" description="Disordered" evidence="1">
    <location>
        <begin position="1"/>
        <end position="22"/>
    </location>
</feature>
<evidence type="ECO:0000259" key="2">
    <source>
        <dbReference type="PROSITE" id="PS51208"/>
    </source>
</evidence>
<feature type="domain" description="Autotransporter" evidence="2">
    <location>
        <begin position="1"/>
        <end position="80"/>
    </location>
</feature>
<dbReference type="SUPFAM" id="SSF103515">
    <property type="entry name" value="Autotransporter"/>
    <property type="match status" value="1"/>
</dbReference>
<accession>T1BJ33</accession>
<feature type="non-terminal residue" evidence="3">
    <location>
        <position position="80"/>
    </location>
</feature>
<comment type="caution">
    <text evidence="3">The sequence shown here is derived from an EMBL/GenBank/DDBJ whole genome shotgun (WGS) entry which is preliminary data.</text>
</comment>
<reference evidence="3" key="2">
    <citation type="journal article" date="2014" name="ISME J.">
        <title>Microbial stratification in low pH oxic and suboxic macroscopic growths along an acid mine drainage.</title>
        <authorList>
            <person name="Mendez-Garcia C."/>
            <person name="Mesa V."/>
            <person name="Sprenger R.R."/>
            <person name="Richter M."/>
            <person name="Diez M.S."/>
            <person name="Solano J."/>
            <person name="Bargiela R."/>
            <person name="Golyshina O.V."/>
            <person name="Manteca A."/>
            <person name="Ramos J.L."/>
            <person name="Gallego J.R."/>
            <person name="Llorente I."/>
            <person name="Martins Dos Santos V.A."/>
            <person name="Jensen O.N."/>
            <person name="Pelaez A.I."/>
            <person name="Sanchez J."/>
            <person name="Ferrer M."/>
        </authorList>
    </citation>
    <scope>NUCLEOTIDE SEQUENCE</scope>
</reference>
<dbReference type="InterPro" id="IPR005546">
    <property type="entry name" value="Autotransporte_beta"/>
</dbReference>
<dbReference type="AlphaFoldDB" id="T1BJ33"/>
<organism evidence="3">
    <name type="scientific">mine drainage metagenome</name>
    <dbReference type="NCBI Taxonomy" id="410659"/>
    <lineage>
        <taxon>unclassified sequences</taxon>
        <taxon>metagenomes</taxon>
        <taxon>ecological metagenomes</taxon>
    </lineage>
</organism>
<dbReference type="GO" id="GO:0019867">
    <property type="term" value="C:outer membrane"/>
    <property type="evidence" value="ECO:0007669"/>
    <property type="project" value="InterPro"/>
</dbReference>
<dbReference type="InterPro" id="IPR006315">
    <property type="entry name" value="OM_autotransptr_brl_dom"/>
</dbReference>
<name>T1BJ33_9ZZZZ</name>
<reference evidence="3" key="1">
    <citation type="submission" date="2013-08" db="EMBL/GenBank/DDBJ databases">
        <authorList>
            <person name="Mendez C."/>
            <person name="Richter M."/>
            <person name="Ferrer M."/>
            <person name="Sanchez J."/>
        </authorList>
    </citation>
    <scope>NUCLEOTIDE SEQUENCE</scope>
</reference>
<dbReference type="Pfam" id="PF03797">
    <property type="entry name" value="Autotransporter"/>
    <property type="match status" value="1"/>
</dbReference>
<gene>
    <name evidence="3" type="ORF">B1B_03440</name>
</gene>
<evidence type="ECO:0000313" key="3">
    <source>
        <dbReference type="EMBL" id="EQD73021.1"/>
    </source>
</evidence>
<dbReference type="InterPro" id="IPR036709">
    <property type="entry name" value="Autotransporte_beta_dom_sf"/>
</dbReference>
<evidence type="ECO:0000256" key="1">
    <source>
        <dbReference type="SAM" id="MobiDB-lite"/>
    </source>
</evidence>
<sequence length="80" mass="7917">TRPGVWIQATGGSGTSRQAGTATAHDNLGGVMAGVDVPVATHIQIGAALSRSHLDATLDGLAGRIDGALDTVAVYGRAGH</sequence>
<dbReference type="NCBIfam" id="TIGR01414">
    <property type="entry name" value="autotrans_barl"/>
    <property type="match status" value="1"/>
</dbReference>
<dbReference type="PROSITE" id="PS51208">
    <property type="entry name" value="AUTOTRANSPORTER"/>
    <property type="match status" value="1"/>
</dbReference>
<feature type="non-terminal residue" evidence="3">
    <location>
        <position position="1"/>
    </location>
</feature>
<dbReference type="EMBL" id="AUZY01002112">
    <property type="protein sequence ID" value="EQD73021.1"/>
    <property type="molecule type" value="Genomic_DNA"/>
</dbReference>
<proteinExistence type="predicted"/>
<protein>
    <submittedName>
        <fullName evidence="3">Autotransporter beta-domain protein domain protein</fullName>
    </submittedName>
</protein>
<dbReference type="Gene3D" id="2.40.128.130">
    <property type="entry name" value="Autotransporter beta-domain"/>
    <property type="match status" value="1"/>
</dbReference>